<dbReference type="GO" id="GO:0016887">
    <property type="term" value="F:ATP hydrolysis activity"/>
    <property type="evidence" value="ECO:0007669"/>
    <property type="project" value="InterPro"/>
</dbReference>
<dbReference type="InterPro" id="IPR027417">
    <property type="entry name" value="P-loop_NTPase"/>
</dbReference>
<dbReference type="GO" id="GO:0005524">
    <property type="term" value="F:ATP binding"/>
    <property type="evidence" value="ECO:0007669"/>
    <property type="project" value="UniProtKB-KW"/>
</dbReference>
<evidence type="ECO:0000256" key="11">
    <source>
        <dbReference type="ARBA" id="ARBA00022989"/>
    </source>
</evidence>
<dbReference type="Gene3D" id="3.40.50.300">
    <property type="entry name" value="P-loop containing nucleotide triphosphate hydrolases"/>
    <property type="match status" value="1"/>
</dbReference>
<dbReference type="CDD" id="cd03257">
    <property type="entry name" value="ABC_NikE_OppD_transporters"/>
    <property type="match status" value="1"/>
</dbReference>
<dbReference type="InterPro" id="IPR035906">
    <property type="entry name" value="MetI-like_sf"/>
</dbReference>
<evidence type="ECO:0000259" key="15">
    <source>
        <dbReference type="PROSITE" id="PS50893"/>
    </source>
</evidence>
<dbReference type="RefSeq" id="WP_078649850.1">
    <property type="nucleotide sequence ID" value="NZ_CP134822.1"/>
</dbReference>
<evidence type="ECO:0000256" key="9">
    <source>
        <dbReference type="ARBA" id="ARBA00022840"/>
    </source>
</evidence>
<dbReference type="PROSITE" id="PS50928">
    <property type="entry name" value="ABC_TM1"/>
    <property type="match status" value="1"/>
</dbReference>
<dbReference type="InterPro" id="IPR000515">
    <property type="entry name" value="MetI-like"/>
</dbReference>
<dbReference type="InterPro" id="IPR017871">
    <property type="entry name" value="ABC_transporter-like_CS"/>
</dbReference>
<dbReference type="CDD" id="cd06261">
    <property type="entry name" value="TM_PBP2"/>
    <property type="match status" value="1"/>
</dbReference>
<dbReference type="Gene3D" id="1.10.3720.10">
    <property type="entry name" value="MetI-like"/>
    <property type="match status" value="1"/>
</dbReference>
<sequence length="693" mass="73486">MTNLSPARTETADPGAPAPAPGPGSTAPSTRARSGWHSLVPRWSPKLGVGLGLVVAIALFGLIGPLLVGDPDTVRNSGMAPPGDGFLLGTTQTGQDVFAQLAHATRGSLQIGLLVGVMATLLSAFFGIIGGYIGGAVDEGFSLVSNVMLVIPGLPLVIVIAGFVPAAQRGWWTIAIVLAITGWAASSRVLRAQTLSLRNRDYVAAARVAGEKPWRVVSVEILPNLLPLLASQFVFAVILAILSEAGLSFLGLGASNSSTLGTMLYYAQNGFALQREAWWWFVPPGLIIAAFGCGLSLINFSIDEIINPKLRNIPRKKAGAVRSARRTPPSGTPAVPDDTEAPAAGRGGAEDTGHRDPVLTVRNLNVVYDAETPVHAVKDVSLTLGRGEILGLAGESGCGKTTLAYAVNRLHLPPAEVTSGSVVFHDRDGGDLDILALEREELRTFRWSKLSMVFQGAMNALNPVTSVHAQLDDVLTTHRPEMTRAERAGRCAEVLRLVGVDPRRLDSYPHELSGGMRQRVMIAMALLLDPQVMIMDEPTTALDVVVQRGILREILRFRDELGFAVVFITHDLPLLLELSDRIAVMREGEVVEYAAAGEIKDHPRHPYTRELLDSFPSLTGERGSFIRTGESGSRDHTAATETPAPEAAGTDLPAADVPAPAGDAPAGDAPAGDAGPPEEPPGEQQHPKERAPR</sequence>
<dbReference type="Pfam" id="PF00528">
    <property type="entry name" value="BPD_transp_1"/>
    <property type="match status" value="1"/>
</dbReference>
<keyword evidence="7 13" id="KW-0812">Transmembrane</keyword>
<dbReference type="PROSITE" id="PS00211">
    <property type="entry name" value="ABC_TRANSPORTER_1"/>
    <property type="match status" value="1"/>
</dbReference>
<keyword evidence="18" id="KW-1185">Reference proteome</keyword>
<dbReference type="OrthoDB" id="3677453at2"/>
<evidence type="ECO:0000256" key="12">
    <source>
        <dbReference type="ARBA" id="ARBA00023136"/>
    </source>
</evidence>
<dbReference type="Pfam" id="PF00005">
    <property type="entry name" value="ABC_tran"/>
    <property type="match status" value="1"/>
</dbReference>
<evidence type="ECO:0000256" key="6">
    <source>
        <dbReference type="ARBA" id="ARBA00022519"/>
    </source>
</evidence>
<keyword evidence="4 13" id="KW-0813">Transport</keyword>
<dbReference type="GO" id="GO:0005886">
    <property type="term" value="C:plasma membrane"/>
    <property type="evidence" value="ECO:0007669"/>
    <property type="project" value="UniProtKB-SubCell"/>
</dbReference>
<keyword evidence="6" id="KW-0997">Cell inner membrane</keyword>
<feature type="domain" description="ABC transporter" evidence="15">
    <location>
        <begin position="361"/>
        <end position="612"/>
    </location>
</feature>
<evidence type="ECO:0000259" key="16">
    <source>
        <dbReference type="PROSITE" id="PS50928"/>
    </source>
</evidence>
<dbReference type="EMBL" id="JNAD02000007">
    <property type="protein sequence ID" value="RKM94928.1"/>
    <property type="molecule type" value="Genomic_DNA"/>
</dbReference>
<feature type="transmembrane region" description="Helical" evidence="13">
    <location>
        <begin position="140"/>
        <end position="164"/>
    </location>
</feature>
<dbReference type="PROSITE" id="PS50893">
    <property type="entry name" value="ABC_TRANSPORTER_2"/>
    <property type="match status" value="1"/>
</dbReference>
<feature type="transmembrane region" description="Helical" evidence="13">
    <location>
        <begin position="47"/>
        <end position="68"/>
    </location>
</feature>
<gene>
    <name evidence="17" type="ORF">SFRA_016910</name>
</gene>
<evidence type="ECO:0000256" key="1">
    <source>
        <dbReference type="ARBA" id="ARBA00004141"/>
    </source>
</evidence>
<evidence type="ECO:0000256" key="14">
    <source>
        <dbReference type="SAM" id="MobiDB-lite"/>
    </source>
</evidence>
<evidence type="ECO:0000256" key="2">
    <source>
        <dbReference type="ARBA" id="ARBA00004202"/>
    </source>
</evidence>
<keyword evidence="8" id="KW-0547">Nucleotide-binding</keyword>
<dbReference type="Pfam" id="PF08352">
    <property type="entry name" value="oligo_HPY"/>
    <property type="match status" value="1"/>
</dbReference>
<feature type="region of interest" description="Disordered" evidence="14">
    <location>
        <begin position="1"/>
        <end position="33"/>
    </location>
</feature>
<feature type="domain" description="ABC transmembrane type-1" evidence="16">
    <location>
        <begin position="109"/>
        <end position="299"/>
    </location>
</feature>
<name>A0A3R7FCT7_9ACTN</name>
<protein>
    <submittedName>
        <fullName evidence="17">ATP-binding cassette domain-containing protein</fullName>
    </submittedName>
</protein>
<dbReference type="AlphaFoldDB" id="A0A3R7FCT7"/>
<keyword evidence="5" id="KW-1003">Cell membrane</keyword>
<feature type="region of interest" description="Disordered" evidence="14">
    <location>
        <begin position="317"/>
        <end position="355"/>
    </location>
</feature>
<feature type="region of interest" description="Disordered" evidence="14">
    <location>
        <begin position="614"/>
        <end position="693"/>
    </location>
</feature>
<dbReference type="GO" id="GO:0055085">
    <property type="term" value="P:transmembrane transport"/>
    <property type="evidence" value="ECO:0007669"/>
    <property type="project" value="InterPro"/>
</dbReference>
<evidence type="ECO:0000256" key="7">
    <source>
        <dbReference type="ARBA" id="ARBA00022692"/>
    </source>
</evidence>
<dbReference type="InterPro" id="IPR013563">
    <property type="entry name" value="Oligopep_ABC_C"/>
</dbReference>
<feature type="compositionally biased region" description="Low complexity" evidence="14">
    <location>
        <begin position="639"/>
        <end position="675"/>
    </location>
</feature>
<feature type="transmembrane region" description="Helical" evidence="13">
    <location>
        <begin position="170"/>
        <end position="190"/>
    </location>
</feature>
<feature type="transmembrane region" description="Helical" evidence="13">
    <location>
        <begin position="111"/>
        <end position="133"/>
    </location>
</feature>
<keyword evidence="12 13" id="KW-0472">Membrane</keyword>
<keyword evidence="9 17" id="KW-0067">ATP-binding</keyword>
<dbReference type="PANTHER" id="PTHR43297">
    <property type="entry name" value="OLIGOPEPTIDE TRANSPORT ATP-BINDING PROTEIN APPD"/>
    <property type="match status" value="1"/>
</dbReference>
<reference evidence="17 18" key="1">
    <citation type="journal article" date="2014" name="Genome Announc.">
        <title>Draft Genome Sequence of Streptomyces fradiae ATCC 19609, a Strain Highly Sensitive to Antibiotics.</title>
        <authorList>
            <person name="Bekker O.B."/>
            <person name="Klimina K.M."/>
            <person name="Vatlin A.A."/>
            <person name="Zakharevich N.V."/>
            <person name="Kasianov A.S."/>
            <person name="Danilenko V.N."/>
        </authorList>
    </citation>
    <scope>NUCLEOTIDE SEQUENCE [LARGE SCALE GENOMIC DNA]</scope>
    <source>
        <strain evidence="17 18">ATCC 19609</strain>
    </source>
</reference>
<dbReference type="SUPFAM" id="SSF52540">
    <property type="entry name" value="P-loop containing nucleoside triphosphate hydrolases"/>
    <property type="match status" value="1"/>
</dbReference>
<proteinExistence type="inferred from homology"/>
<dbReference type="InterPro" id="IPR003439">
    <property type="entry name" value="ABC_transporter-like_ATP-bd"/>
</dbReference>
<evidence type="ECO:0000256" key="13">
    <source>
        <dbReference type="RuleBase" id="RU363032"/>
    </source>
</evidence>
<feature type="transmembrane region" description="Helical" evidence="13">
    <location>
        <begin position="278"/>
        <end position="302"/>
    </location>
</feature>
<dbReference type="SMART" id="SM00382">
    <property type="entry name" value="AAA"/>
    <property type="match status" value="1"/>
</dbReference>
<dbReference type="Proteomes" id="UP000028058">
    <property type="component" value="Unassembled WGS sequence"/>
</dbReference>
<evidence type="ECO:0000256" key="3">
    <source>
        <dbReference type="ARBA" id="ARBA00005417"/>
    </source>
</evidence>
<keyword evidence="10" id="KW-1278">Translocase</keyword>
<evidence type="ECO:0000256" key="4">
    <source>
        <dbReference type="ARBA" id="ARBA00022448"/>
    </source>
</evidence>
<evidence type="ECO:0000256" key="8">
    <source>
        <dbReference type="ARBA" id="ARBA00022741"/>
    </source>
</evidence>
<comment type="subcellular location">
    <subcellularLocation>
        <location evidence="13">Cell membrane</location>
        <topology evidence="13">Multi-pass membrane protein</topology>
    </subcellularLocation>
    <subcellularLocation>
        <location evidence="2">Cell membrane</location>
        <topology evidence="2">Peripheral membrane protein</topology>
    </subcellularLocation>
    <subcellularLocation>
        <location evidence="1">Membrane</location>
        <topology evidence="1">Multi-pass membrane protein</topology>
    </subcellularLocation>
</comment>
<evidence type="ECO:0000256" key="10">
    <source>
        <dbReference type="ARBA" id="ARBA00022967"/>
    </source>
</evidence>
<evidence type="ECO:0000313" key="17">
    <source>
        <dbReference type="EMBL" id="RKM94928.1"/>
    </source>
</evidence>
<dbReference type="SUPFAM" id="SSF161098">
    <property type="entry name" value="MetI-like"/>
    <property type="match status" value="1"/>
</dbReference>
<dbReference type="InterPro" id="IPR050388">
    <property type="entry name" value="ABC_Ni/Peptide_Import"/>
</dbReference>
<accession>A0A3R7FCT7</accession>
<keyword evidence="11 13" id="KW-1133">Transmembrane helix</keyword>
<comment type="caution">
    <text evidence="17">The sequence shown here is derived from an EMBL/GenBank/DDBJ whole genome shotgun (WGS) entry which is preliminary data.</text>
</comment>
<dbReference type="InterPro" id="IPR003593">
    <property type="entry name" value="AAA+_ATPase"/>
</dbReference>
<evidence type="ECO:0000256" key="5">
    <source>
        <dbReference type="ARBA" id="ARBA00022475"/>
    </source>
</evidence>
<dbReference type="GO" id="GO:0015833">
    <property type="term" value="P:peptide transport"/>
    <property type="evidence" value="ECO:0007669"/>
    <property type="project" value="InterPro"/>
</dbReference>
<organism evidence="17 18">
    <name type="scientific">Streptomyces xinghaiensis</name>
    <dbReference type="NCBI Taxonomy" id="1038928"/>
    <lineage>
        <taxon>Bacteria</taxon>
        <taxon>Bacillati</taxon>
        <taxon>Actinomycetota</taxon>
        <taxon>Actinomycetes</taxon>
        <taxon>Kitasatosporales</taxon>
        <taxon>Streptomycetaceae</taxon>
        <taxon>Streptomyces</taxon>
    </lineage>
</organism>
<comment type="similarity">
    <text evidence="13">Belongs to the binding-protein-dependent transport system permease family.</text>
</comment>
<comment type="similarity">
    <text evidence="3">Belongs to the ABC transporter superfamily.</text>
</comment>
<evidence type="ECO:0000313" key="18">
    <source>
        <dbReference type="Proteomes" id="UP000028058"/>
    </source>
</evidence>
<dbReference type="PANTHER" id="PTHR43297:SF14">
    <property type="entry name" value="ATPASE AAA-TYPE CORE DOMAIN-CONTAINING PROTEIN"/>
    <property type="match status" value="1"/>
</dbReference>